<keyword evidence="4" id="KW-1133">Transmembrane helix</keyword>
<evidence type="ECO:0000256" key="1">
    <source>
        <dbReference type="ARBA" id="ARBA00004370"/>
    </source>
</evidence>
<dbReference type="PANTHER" id="PTHR37042:SF4">
    <property type="entry name" value="OUTER MEMBRANE PROTEIN RV1973"/>
    <property type="match status" value="1"/>
</dbReference>
<dbReference type="GO" id="GO:0016020">
    <property type="term" value="C:membrane"/>
    <property type="evidence" value="ECO:0007669"/>
    <property type="project" value="UniProtKB-SubCell"/>
</dbReference>
<comment type="subcellular location">
    <subcellularLocation>
        <location evidence="1">Membrane</location>
    </subcellularLocation>
</comment>
<dbReference type="Proteomes" id="UP000192801">
    <property type="component" value="Unassembled WGS sequence"/>
</dbReference>
<feature type="compositionally biased region" description="Acidic residues" evidence="3">
    <location>
        <begin position="1"/>
        <end position="21"/>
    </location>
</feature>
<dbReference type="PANTHER" id="PTHR37042">
    <property type="entry name" value="OUTER MEMBRANE PROTEIN RV1973"/>
    <property type="match status" value="1"/>
</dbReference>
<name>A0A1X0D9Y6_9MYCO</name>
<evidence type="ECO:0008006" key="7">
    <source>
        <dbReference type="Google" id="ProtNLM"/>
    </source>
</evidence>
<evidence type="ECO:0000256" key="2">
    <source>
        <dbReference type="ARBA" id="ARBA00023136"/>
    </source>
</evidence>
<organism evidence="5 6">
    <name type="scientific">Mycolicibacterium insubricum</name>
    <dbReference type="NCBI Taxonomy" id="444597"/>
    <lineage>
        <taxon>Bacteria</taxon>
        <taxon>Bacillati</taxon>
        <taxon>Actinomycetota</taxon>
        <taxon>Actinomycetes</taxon>
        <taxon>Mycobacteriales</taxon>
        <taxon>Mycobacteriaceae</taxon>
        <taxon>Mycolicibacterium</taxon>
    </lineage>
</organism>
<keyword evidence="6" id="KW-1185">Reference proteome</keyword>
<dbReference type="AlphaFoldDB" id="A0A1X0D9Y6"/>
<keyword evidence="4" id="KW-0812">Transmembrane</keyword>
<dbReference type="STRING" id="444597.BST26_13985"/>
<gene>
    <name evidence="5" type="ORF">BST26_13985</name>
</gene>
<evidence type="ECO:0000313" key="6">
    <source>
        <dbReference type="Proteomes" id="UP000192801"/>
    </source>
</evidence>
<evidence type="ECO:0000256" key="4">
    <source>
        <dbReference type="SAM" id="Phobius"/>
    </source>
</evidence>
<reference evidence="5 6" key="1">
    <citation type="submission" date="2016-12" db="EMBL/GenBank/DDBJ databases">
        <title>The new phylogeny of genus Mycobacterium.</title>
        <authorList>
            <person name="Tortoli E."/>
            <person name="Trovato A."/>
            <person name="Cirillo D.M."/>
        </authorList>
    </citation>
    <scope>NUCLEOTIDE SEQUENCE [LARGE SCALE GENOMIC DNA]</scope>
    <source>
        <strain evidence="5 6">DSM 45130</strain>
    </source>
</reference>
<feature type="compositionally biased region" description="Acidic residues" evidence="3">
    <location>
        <begin position="31"/>
        <end position="45"/>
    </location>
</feature>
<dbReference type="EMBL" id="MVHS01000034">
    <property type="protein sequence ID" value="ORA68982.1"/>
    <property type="molecule type" value="Genomic_DNA"/>
</dbReference>
<comment type="caution">
    <text evidence="5">The sequence shown here is derived from an EMBL/GenBank/DDBJ whole genome shotgun (WGS) entry which is preliminary data.</text>
</comment>
<accession>A0A1X0D9Y6</accession>
<evidence type="ECO:0000313" key="5">
    <source>
        <dbReference type="EMBL" id="ORA68982.1"/>
    </source>
</evidence>
<feature type="region of interest" description="Disordered" evidence="3">
    <location>
        <begin position="1"/>
        <end position="55"/>
    </location>
</feature>
<feature type="transmembrane region" description="Helical" evidence="4">
    <location>
        <begin position="59"/>
        <end position="83"/>
    </location>
</feature>
<evidence type="ECO:0000256" key="3">
    <source>
        <dbReference type="SAM" id="MobiDB-lite"/>
    </source>
</evidence>
<keyword evidence="2 4" id="KW-0472">Membrane</keyword>
<proteinExistence type="predicted"/>
<protein>
    <recommendedName>
        <fullName evidence="7">Mce protein</fullName>
    </recommendedName>
</protein>
<sequence length="217" mass="23506">MTADDDDAAVLEAAESDDEPEAAALVVGHDNDDDDGAADSGGEEPDDKRQKAARRPRSALAKTAITFLLIALALGGVAGYLGYVRYQEHVAQQQRDRFLAVGEQVAVDLTSVRFDSAEADLQRILDHATDNLYNDLSKRTGTFPEVARANQGIASGKVISAGVESIDDTRAQVLVAVNVVWTNQTLPQEKTDPWRMRVMLREVAPGDVKASRVEFVQ</sequence>